<feature type="transmembrane region" description="Helical" evidence="2">
    <location>
        <begin position="6"/>
        <end position="21"/>
    </location>
</feature>
<keyword evidence="2" id="KW-0472">Membrane</keyword>
<feature type="compositionally biased region" description="Basic and acidic residues" evidence="1">
    <location>
        <begin position="147"/>
        <end position="172"/>
    </location>
</feature>
<evidence type="ECO:0000313" key="4">
    <source>
        <dbReference type="Proteomes" id="UP000231564"/>
    </source>
</evidence>
<dbReference type="GeneID" id="47723651"/>
<proteinExistence type="predicted"/>
<dbReference type="EMBL" id="LT634361">
    <property type="protein sequence ID" value="SFZ83667.1"/>
    <property type="molecule type" value="Genomic_DNA"/>
</dbReference>
<accession>A0A2H1EBY9</accession>
<feature type="region of interest" description="Disordered" evidence="1">
    <location>
        <begin position="139"/>
        <end position="172"/>
    </location>
</feature>
<dbReference type="STRING" id="1349785.GCA_000509405_01686"/>
<organism evidence="3 4">
    <name type="scientific">Tenacibaculum maritimum NCIMB 2154</name>
    <dbReference type="NCBI Taxonomy" id="1349785"/>
    <lineage>
        <taxon>Bacteria</taxon>
        <taxon>Pseudomonadati</taxon>
        <taxon>Bacteroidota</taxon>
        <taxon>Flavobacteriia</taxon>
        <taxon>Flavobacteriales</taxon>
        <taxon>Flavobacteriaceae</taxon>
        <taxon>Tenacibaculum</taxon>
    </lineage>
</organism>
<dbReference type="Proteomes" id="UP000231564">
    <property type="component" value="Chromosome MARIT"/>
</dbReference>
<evidence type="ECO:0000256" key="1">
    <source>
        <dbReference type="SAM" id="MobiDB-lite"/>
    </source>
</evidence>
<keyword evidence="2" id="KW-1133">Transmembrane helix</keyword>
<evidence type="ECO:0000256" key="2">
    <source>
        <dbReference type="SAM" id="Phobius"/>
    </source>
</evidence>
<dbReference type="OrthoDB" id="1200560at2"/>
<feature type="transmembrane region" description="Helical" evidence="2">
    <location>
        <begin position="57"/>
        <end position="79"/>
    </location>
</feature>
<dbReference type="AlphaFoldDB" id="A0A2H1EBY9"/>
<reference evidence="3 4" key="1">
    <citation type="submission" date="2016-11" db="EMBL/GenBank/DDBJ databases">
        <authorList>
            <person name="Jaros S."/>
            <person name="Januszkiewicz K."/>
            <person name="Wedrychowicz H."/>
        </authorList>
    </citation>
    <scope>NUCLEOTIDE SEQUENCE [LARGE SCALE GENOMIC DNA]</scope>
    <source>
        <strain evidence="3">NCIMB 2154T</strain>
    </source>
</reference>
<name>A0A2H1EBY9_9FLAO</name>
<keyword evidence="2" id="KW-0812">Transmembrane</keyword>
<keyword evidence="4" id="KW-1185">Reference proteome</keyword>
<evidence type="ECO:0000313" key="3">
    <source>
        <dbReference type="EMBL" id="SFZ83667.1"/>
    </source>
</evidence>
<sequence length="172" mass="19388">MTSELIVFIAAILLGILLYWRESKGNRGYRFLDKMLNSKDLQMGLTDRKGFVYQQTFLLRLVFVTAFFLIATVILQLIIPITIGVVSVFISMIIGTVIGTYVAGFIIKSTEIIEEQSELIEGMVEDSIGKGKEFIENLTTENITPISEKKTEEGSKKEEKSARERLKDKGLL</sequence>
<dbReference type="RefSeq" id="WP_100211477.1">
    <property type="nucleotide sequence ID" value="NZ_CP138495.1"/>
</dbReference>
<gene>
    <name evidence="3" type="ORF">MARIT_2172</name>
</gene>
<feature type="transmembrane region" description="Helical" evidence="2">
    <location>
        <begin position="85"/>
        <end position="107"/>
    </location>
</feature>
<dbReference type="KEGG" id="tmar:MARIT_2172"/>
<protein>
    <submittedName>
        <fullName evidence="3">Uncharacterized protein</fullName>
    </submittedName>
</protein>